<comment type="caution">
    <text evidence="6">The sequence shown here is derived from an EMBL/GenBank/DDBJ whole genome shotgun (WGS) entry which is preliminary data.</text>
</comment>
<dbReference type="InterPro" id="IPR001123">
    <property type="entry name" value="LeuE-type"/>
</dbReference>
<evidence type="ECO:0000256" key="4">
    <source>
        <dbReference type="ARBA" id="ARBA00022989"/>
    </source>
</evidence>
<comment type="subcellular location">
    <subcellularLocation>
        <location evidence="1">Cell membrane</location>
        <topology evidence="1">Multi-pass membrane protein</topology>
    </subcellularLocation>
</comment>
<evidence type="ECO:0000256" key="2">
    <source>
        <dbReference type="ARBA" id="ARBA00022475"/>
    </source>
</evidence>
<evidence type="ECO:0000256" key="5">
    <source>
        <dbReference type="ARBA" id="ARBA00023136"/>
    </source>
</evidence>
<evidence type="ECO:0000256" key="3">
    <source>
        <dbReference type="ARBA" id="ARBA00022692"/>
    </source>
</evidence>
<dbReference type="EMBL" id="LDPH01000002">
    <property type="protein sequence ID" value="KLV28123.1"/>
    <property type="molecule type" value="Genomic_DNA"/>
</dbReference>
<keyword evidence="4" id="KW-1133">Transmembrane helix</keyword>
<dbReference type="GeneID" id="56349818"/>
<dbReference type="AlphaFoldDB" id="A0A0J1IQA6"/>
<evidence type="ECO:0000313" key="7">
    <source>
        <dbReference type="Proteomes" id="UP000036045"/>
    </source>
</evidence>
<proteinExistence type="predicted"/>
<keyword evidence="5" id="KW-0472">Membrane</keyword>
<evidence type="ECO:0000256" key="1">
    <source>
        <dbReference type="ARBA" id="ARBA00004651"/>
    </source>
</evidence>
<organism evidence="6 7">
    <name type="scientific">Niallia circulans</name>
    <name type="common">Bacillus circulans</name>
    <dbReference type="NCBI Taxonomy" id="1397"/>
    <lineage>
        <taxon>Bacteria</taxon>
        <taxon>Bacillati</taxon>
        <taxon>Bacillota</taxon>
        <taxon>Bacilli</taxon>
        <taxon>Bacillales</taxon>
        <taxon>Bacillaceae</taxon>
        <taxon>Niallia</taxon>
    </lineage>
</organism>
<accession>A0A0J1IQA6</accession>
<dbReference type="OrthoDB" id="7874789at2"/>
<dbReference type="PANTHER" id="PTHR30086">
    <property type="entry name" value="ARGININE EXPORTER PROTEIN ARGO"/>
    <property type="match status" value="1"/>
</dbReference>
<dbReference type="Pfam" id="PF01810">
    <property type="entry name" value="LysE"/>
    <property type="match status" value="1"/>
</dbReference>
<sequence length="207" mass="22717">MDSILYYIALGLSLAAPIGPVNAAVINRGLRYGFHHAWVLSLGSLLGDVFFIILVYFGVAKLANIPIVQTFLWLFGAFVLIYTGIEGIMTKTSTISRSGKDNNSMFRSFVTGLLMSIMNPLSIIFWLGIYGSILASTIHNFSTSTVLLYTGCMLFGVAIWDITVSVLASFFRNVVSEQLITIVSRISGLILILFGGYFGIRGIQFFL</sequence>
<dbReference type="PATRIC" id="fig|1397.4.peg.2171"/>
<dbReference type="PANTHER" id="PTHR30086:SF6">
    <property type="entry name" value="AMINO ACID EFFLUX PROTEIN YCGF-RELATED"/>
    <property type="match status" value="1"/>
</dbReference>
<dbReference type="Proteomes" id="UP000036045">
    <property type="component" value="Unassembled WGS sequence"/>
</dbReference>
<keyword evidence="3" id="KW-0812">Transmembrane</keyword>
<keyword evidence="7" id="KW-1185">Reference proteome</keyword>
<evidence type="ECO:0000313" key="6">
    <source>
        <dbReference type="EMBL" id="KLV28123.1"/>
    </source>
</evidence>
<dbReference type="GO" id="GO:0005886">
    <property type="term" value="C:plasma membrane"/>
    <property type="evidence" value="ECO:0007669"/>
    <property type="project" value="UniProtKB-SubCell"/>
</dbReference>
<dbReference type="GO" id="GO:0015171">
    <property type="term" value="F:amino acid transmembrane transporter activity"/>
    <property type="evidence" value="ECO:0007669"/>
    <property type="project" value="TreeGrafter"/>
</dbReference>
<protein>
    <submittedName>
        <fullName evidence="6">Amino acid transporter</fullName>
    </submittedName>
</protein>
<dbReference type="RefSeq" id="WP_047940676.1">
    <property type="nucleotide sequence ID" value="NZ_CP053989.1"/>
</dbReference>
<reference evidence="6 7" key="1">
    <citation type="submission" date="2015-05" db="EMBL/GenBank/DDBJ databases">
        <title>Whole genome sequence and identification of bacterial endophytes from Costus igneus.</title>
        <authorList>
            <person name="Lee Y.P."/>
            <person name="Gan H.M."/>
            <person name="Eng W."/>
            <person name="Wheatley M.S."/>
            <person name="Caraballo A."/>
            <person name="Polter S."/>
            <person name="Savka M.A."/>
            <person name="Hudson A.O."/>
        </authorList>
    </citation>
    <scope>NUCLEOTIDE SEQUENCE [LARGE SCALE GENOMIC DNA]</scope>
    <source>
        <strain evidence="6 7">RIT379</strain>
    </source>
</reference>
<keyword evidence="2" id="KW-1003">Cell membrane</keyword>
<name>A0A0J1IQA6_NIACI</name>
<gene>
    <name evidence="6" type="ORF">ABW02_04390</name>
</gene>